<evidence type="ECO:0000313" key="5">
    <source>
        <dbReference type="Proteomes" id="UP000499080"/>
    </source>
</evidence>
<sequence length="59" mass="6617">INSTACMPERPRPKEKIPTVSKPPGCVLSLQKIQTKRQRNLTCITEKSLQPDTSKPDNI</sequence>
<dbReference type="EMBL" id="BGPR01158655">
    <property type="protein sequence ID" value="GBL87265.1"/>
    <property type="molecule type" value="Genomic_DNA"/>
</dbReference>
<evidence type="ECO:0000313" key="3">
    <source>
        <dbReference type="EMBL" id="GBL87371.1"/>
    </source>
</evidence>
<dbReference type="Proteomes" id="UP000499080">
    <property type="component" value="Unassembled WGS sequence"/>
</dbReference>
<dbReference type="EMBL" id="BGPR01158687">
    <property type="protein sequence ID" value="GBL87371.1"/>
    <property type="molecule type" value="Genomic_DNA"/>
</dbReference>
<proteinExistence type="predicted"/>
<gene>
    <name evidence="2" type="ORF">AVEN_109397_1</name>
    <name evidence="4" type="ORF">AVEN_67434_1</name>
    <name evidence="3" type="ORF">AVEN_91200_1</name>
</gene>
<reference evidence="2 5" key="1">
    <citation type="journal article" date="2019" name="Sci. Rep.">
        <title>Orb-weaving spider Araneus ventricosus genome elucidates the spidroin gene catalogue.</title>
        <authorList>
            <person name="Kono N."/>
            <person name="Nakamura H."/>
            <person name="Ohtoshi R."/>
            <person name="Moran D.A.P."/>
            <person name="Shinohara A."/>
            <person name="Yoshida Y."/>
            <person name="Fujiwara M."/>
            <person name="Mori M."/>
            <person name="Tomita M."/>
            <person name="Arakawa K."/>
        </authorList>
    </citation>
    <scope>NUCLEOTIDE SEQUENCE [LARGE SCALE GENOMIC DNA]</scope>
</reference>
<protein>
    <submittedName>
        <fullName evidence="2">Uncharacterized protein</fullName>
    </submittedName>
</protein>
<feature type="region of interest" description="Disordered" evidence="1">
    <location>
        <begin position="1"/>
        <end position="23"/>
    </location>
</feature>
<feature type="non-terminal residue" evidence="2">
    <location>
        <position position="1"/>
    </location>
</feature>
<dbReference type="AlphaFoldDB" id="A0A4Y2B7F1"/>
<comment type="caution">
    <text evidence="2">The sequence shown here is derived from an EMBL/GenBank/DDBJ whole genome shotgun (WGS) entry which is preliminary data.</text>
</comment>
<keyword evidence="5" id="KW-1185">Reference proteome</keyword>
<dbReference type="EMBL" id="BGPR01159780">
    <property type="protein sequence ID" value="GBL91523.1"/>
    <property type="molecule type" value="Genomic_DNA"/>
</dbReference>
<evidence type="ECO:0000313" key="2">
    <source>
        <dbReference type="EMBL" id="GBL87265.1"/>
    </source>
</evidence>
<evidence type="ECO:0000313" key="4">
    <source>
        <dbReference type="EMBL" id="GBL91523.1"/>
    </source>
</evidence>
<organism evidence="2 5">
    <name type="scientific">Araneus ventricosus</name>
    <name type="common">Orbweaver spider</name>
    <name type="synonym">Epeira ventricosa</name>
    <dbReference type="NCBI Taxonomy" id="182803"/>
    <lineage>
        <taxon>Eukaryota</taxon>
        <taxon>Metazoa</taxon>
        <taxon>Ecdysozoa</taxon>
        <taxon>Arthropoda</taxon>
        <taxon>Chelicerata</taxon>
        <taxon>Arachnida</taxon>
        <taxon>Araneae</taxon>
        <taxon>Araneomorphae</taxon>
        <taxon>Entelegynae</taxon>
        <taxon>Araneoidea</taxon>
        <taxon>Araneidae</taxon>
        <taxon>Araneus</taxon>
    </lineage>
</organism>
<accession>A0A4Y2B7F1</accession>
<name>A0A4Y2B7F1_ARAVE</name>
<evidence type="ECO:0000256" key="1">
    <source>
        <dbReference type="SAM" id="MobiDB-lite"/>
    </source>
</evidence>